<name>A0AA36B3L6_OCTVU</name>
<accession>A0AA36B3L6</accession>
<gene>
    <name evidence="1" type="ORF">OCTVUL_1B018280</name>
</gene>
<organism evidence="1 2">
    <name type="scientific">Octopus vulgaris</name>
    <name type="common">Common octopus</name>
    <dbReference type="NCBI Taxonomy" id="6645"/>
    <lineage>
        <taxon>Eukaryota</taxon>
        <taxon>Metazoa</taxon>
        <taxon>Spiralia</taxon>
        <taxon>Lophotrochozoa</taxon>
        <taxon>Mollusca</taxon>
        <taxon>Cephalopoda</taxon>
        <taxon>Coleoidea</taxon>
        <taxon>Octopodiformes</taxon>
        <taxon>Octopoda</taxon>
        <taxon>Incirrata</taxon>
        <taxon>Octopodidae</taxon>
        <taxon>Octopus</taxon>
    </lineage>
</organism>
<reference evidence="1" key="1">
    <citation type="submission" date="2023-08" db="EMBL/GenBank/DDBJ databases">
        <authorList>
            <person name="Alioto T."/>
            <person name="Alioto T."/>
            <person name="Gomez Garrido J."/>
        </authorList>
    </citation>
    <scope>NUCLEOTIDE SEQUENCE</scope>
</reference>
<evidence type="ECO:0000313" key="1">
    <source>
        <dbReference type="EMBL" id="CAI9727293.1"/>
    </source>
</evidence>
<evidence type="ECO:0000313" key="2">
    <source>
        <dbReference type="Proteomes" id="UP001162480"/>
    </source>
</evidence>
<dbReference type="EMBL" id="OX597821">
    <property type="protein sequence ID" value="CAI9727293.1"/>
    <property type="molecule type" value="Genomic_DNA"/>
</dbReference>
<protein>
    <submittedName>
        <fullName evidence="1">Uncharacterized protein</fullName>
    </submittedName>
</protein>
<dbReference type="AlphaFoldDB" id="A0AA36B3L6"/>
<sequence length="71" mass="8482">MILYSIRLWELLLREQSLPYACHTFVYTRCYDDEFREQIKKVHIEKMFGTSLHSINEDDDGKLTKPEVSSI</sequence>
<proteinExistence type="predicted"/>
<dbReference type="Proteomes" id="UP001162480">
    <property type="component" value="Chromosome 8"/>
</dbReference>
<keyword evidence="2" id="KW-1185">Reference proteome</keyword>